<evidence type="ECO:0000256" key="10">
    <source>
        <dbReference type="SAM" id="Phobius"/>
    </source>
</evidence>
<name>A0A3S4DQI4_SEROD</name>
<keyword evidence="6 10" id="KW-0472">Membrane</keyword>
<evidence type="ECO:0000256" key="3">
    <source>
        <dbReference type="ARBA" id="ARBA00022692"/>
    </source>
</evidence>
<keyword evidence="9" id="KW-0407">Ion channel</keyword>
<comment type="subcellular location">
    <subcellularLocation>
        <location evidence="1">Membrane</location>
        <topology evidence="1">Multi-pass membrane protein</topology>
    </subcellularLocation>
</comment>
<dbReference type="InterPro" id="IPR050368">
    <property type="entry name" value="ClC-type_chloride_channel"/>
</dbReference>
<accession>A0A3S4DQI4</accession>
<evidence type="ECO:0000256" key="1">
    <source>
        <dbReference type="ARBA" id="ARBA00004141"/>
    </source>
</evidence>
<dbReference type="NCBIfam" id="NF002437">
    <property type="entry name" value="PRK01610.1"/>
    <property type="match status" value="1"/>
</dbReference>
<keyword evidence="7" id="KW-0869">Chloride channel</keyword>
<feature type="transmembrane region" description="Helical" evidence="10">
    <location>
        <begin position="338"/>
        <end position="357"/>
    </location>
</feature>
<dbReference type="InterPro" id="IPR001807">
    <property type="entry name" value="ClC"/>
</dbReference>
<feature type="transmembrane region" description="Helical" evidence="10">
    <location>
        <begin position="363"/>
        <end position="391"/>
    </location>
</feature>
<dbReference type="GO" id="GO:0005254">
    <property type="term" value="F:chloride channel activity"/>
    <property type="evidence" value="ECO:0007669"/>
    <property type="project" value="UniProtKB-KW"/>
</dbReference>
<dbReference type="PANTHER" id="PTHR43427:SF6">
    <property type="entry name" value="CHLORIDE CHANNEL PROTEIN CLC-E"/>
    <property type="match status" value="1"/>
</dbReference>
<organism evidence="11 12">
    <name type="scientific">Serratia odorifera</name>
    <dbReference type="NCBI Taxonomy" id="618"/>
    <lineage>
        <taxon>Bacteria</taxon>
        <taxon>Pseudomonadati</taxon>
        <taxon>Pseudomonadota</taxon>
        <taxon>Gammaproteobacteria</taxon>
        <taxon>Enterobacterales</taxon>
        <taxon>Yersiniaceae</taxon>
        <taxon>Serratia</taxon>
    </lineage>
</organism>
<keyword evidence="2" id="KW-0813">Transport</keyword>
<evidence type="ECO:0000256" key="4">
    <source>
        <dbReference type="ARBA" id="ARBA00022989"/>
    </source>
</evidence>
<evidence type="ECO:0000256" key="5">
    <source>
        <dbReference type="ARBA" id="ARBA00023065"/>
    </source>
</evidence>
<evidence type="ECO:0000313" key="12">
    <source>
        <dbReference type="Proteomes" id="UP000281391"/>
    </source>
</evidence>
<dbReference type="SUPFAM" id="SSF81340">
    <property type="entry name" value="Clc chloride channel"/>
    <property type="match status" value="1"/>
</dbReference>
<evidence type="ECO:0000256" key="9">
    <source>
        <dbReference type="ARBA" id="ARBA00023303"/>
    </source>
</evidence>
<evidence type="ECO:0000256" key="6">
    <source>
        <dbReference type="ARBA" id="ARBA00023136"/>
    </source>
</evidence>
<dbReference type="GO" id="GO:0034707">
    <property type="term" value="C:chloride channel complex"/>
    <property type="evidence" value="ECO:0007669"/>
    <property type="project" value="UniProtKB-KW"/>
</dbReference>
<gene>
    <name evidence="11" type="primary">clcB</name>
    <name evidence="11" type="ORF">NCTC11214_04518</name>
</gene>
<dbReference type="EMBL" id="LR134117">
    <property type="protein sequence ID" value="VDZ63543.1"/>
    <property type="molecule type" value="Genomic_DNA"/>
</dbReference>
<feature type="transmembrane region" description="Helical" evidence="10">
    <location>
        <begin position="187"/>
        <end position="213"/>
    </location>
</feature>
<dbReference type="GO" id="GO:0005886">
    <property type="term" value="C:plasma membrane"/>
    <property type="evidence" value="ECO:0007669"/>
    <property type="project" value="TreeGrafter"/>
</dbReference>
<reference evidence="11 12" key="1">
    <citation type="submission" date="2018-12" db="EMBL/GenBank/DDBJ databases">
        <authorList>
            <consortium name="Pathogen Informatics"/>
        </authorList>
    </citation>
    <scope>NUCLEOTIDE SEQUENCE [LARGE SCALE GENOMIC DNA]</scope>
    <source>
        <strain evidence="11 12">NCTC11214</strain>
    </source>
</reference>
<evidence type="ECO:0000313" key="11">
    <source>
        <dbReference type="EMBL" id="VDZ63543.1"/>
    </source>
</evidence>
<dbReference type="PRINTS" id="PR00762">
    <property type="entry name" value="CLCHANNEL"/>
</dbReference>
<dbReference type="Proteomes" id="UP000281391">
    <property type="component" value="Chromosome"/>
</dbReference>
<keyword evidence="3 10" id="KW-0812">Transmembrane</keyword>
<dbReference type="CDD" id="cd00400">
    <property type="entry name" value="Voltage_gated_ClC"/>
    <property type="match status" value="1"/>
</dbReference>
<feature type="transmembrane region" description="Helical" evidence="10">
    <location>
        <begin position="157"/>
        <end position="175"/>
    </location>
</feature>
<feature type="transmembrane region" description="Helical" evidence="10">
    <location>
        <begin position="12"/>
        <end position="34"/>
    </location>
</feature>
<dbReference type="InterPro" id="IPR014743">
    <property type="entry name" value="Cl-channel_core"/>
</dbReference>
<dbReference type="Pfam" id="PF00654">
    <property type="entry name" value="Voltage_CLC"/>
    <property type="match status" value="1"/>
</dbReference>
<sequence length="514" mass="55308">MKRLVHLRHYRALLRRLFIAVFLGICAALVVWLFHRAMLGLEWLLLDHEDGSLVAAAAALPAWRRALTPALGGLGAGLLLWMYQRYRHQRPAAPTDYMEAIETGDGRLDVSASLVKCLASLLVVSSGSAIGREGAMILLAALVGSVFAQRFTREKEWKLWVACGAAAGMASAYHAPLAGSLFIAEILFGTLMLASLGPVVIAAVSALLVTNLLNGGQAPLYLVAPLPSPWPVQYLLMALLGVLAGVCGPLFLSAMSASGRAFRSLRLTPPLQLALGGLIVGLLSLLFPEVWGNGYSVVQALLSAPPGVLLVAAILICKLLAVLASSGSGAPGGVFTPTLFVGAALGSAIGQICALWPELGSAIPLLMALTGMATLLAATTHAPIMAALMVFEMTGEYTLLPRHFAVLRHRHHHFAWPAFGFGLPQCLTIQQGRNVQIVRQIALFRTRQIRYFAQHRCRDTLLQRIDGFGVMRQPRVNAVGNPAQQRQTVIDNRLRRQQCMADAAELDANHQHHR</sequence>
<keyword evidence="4 10" id="KW-1133">Transmembrane helix</keyword>
<dbReference type="Gene3D" id="1.10.3080.10">
    <property type="entry name" value="Clc chloride channel"/>
    <property type="match status" value="1"/>
</dbReference>
<keyword evidence="5" id="KW-0406">Ion transport</keyword>
<dbReference type="KEGG" id="sof:NCTC11214_04518"/>
<dbReference type="PANTHER" id="PTHR43427">
    <property type="entry name" value="CHLORIDE CHANNEL PROTEIN CLC-E"/>
    <property type="match status" value="1"/>
</dbReference>
<evidence type="ECO:0000256" key="7">
    <source>
        <dbReference type="ARBA" id="ARBA00023173"/>
    </source>
</evidence>
<feature type="transmembrane region" description="Helical" evidence="10">
    <location>
        <begin position="233"/>
        <end position="255"/>
    </location>
</feature>
<feature type="transmembrane region" description="Helical" evidence="10">
    <location>
        <begin position="267"/>
        <end position="287"/>
    </location>
</feature>
<keyword evidence="8" id="KW-0868">Chloride</keyword>
<feature type="transmembrane region" description="Helical" evidence="10">
    <location>
        <begin position="66"/>
        <end position="83"/>
    </location>
</feature>
<dbReference type="AlphaFoldDB" id="A0A3S4DQI4"/>
<protein>
    <submittedName>
        <fullName evidence="11">Voltage-gated ClC-type chloride channel ClcB</fullName>
    </submittedName>
</protein>
<evidence type="ECO:0000256" key="8">
    <source>
        <dbReference type="ARBA" id="ARBA00023214"/>
    </source>
</evidence>
<evidence type="ECO:0000256" key="2">
    <source>
        <dbReference type="ARBA" id="ARBA00022448"/>
    </source>
</evidence>
<feature type="transmembrane region" description="Helical" evidence="10">
    <location>
        <begin position="307"/>
        <end position="326"/>
    </location>
</feature>
<proteinExistence type="predicted"/>